<organism evidence="1 2">
    <name type="scientific">Ilex paraguariensis</name>
    <name type="common">yerba mate</name>
    <dbReference type="NCBI Taxonomy" id="185542"/>
    <lineage>
        <taxon>Eukaryota</taxon>
        <taxon>Viridiplantae</taxon>
        <taxon>Streptophyta</taxon>
        <taxon>Embryophyta</taxon>
        <taxon>Tracheophyta</taxon>
        <taxon>Spermatophyta</taxon>
        <taxon>Magnoliopsida</taxon>
        <taxon>eudicotyledons</taxon>
        <taxon>Gunneridae</taxon>
        <taxon>Pentapetalae</taxon>
        <taxon>asterids</taxon>
        <taxon>campanulids</taxon>
        <taxon>Aquifoliales</taxon>
        <taxon>Aquifoliaceae</taxon>
        <taxon>Ilex</taxon>
    </lineage>
</organism>
<evidence type="ECO:0000313" key="1">
    <source>
        <dbReference type="EMBL" id="CAK9171099.1"/>
    </source>
</evidence>
<keyword evidence="2" id="KW-1185">Reference proteome</keyword>
<evidence type="ECO:0000313" key="2">
    <source>
        <dbReference type="Proteomes" id="UP001642360"/>
    </source>
</evidence>
<accession>A0ABC8TPH9</accession>
<name>A0ABC8TPH9_9AQUA</name>
<reference evidence="1 2" key="1">
    <citation type="submission" date="2024-02" db="EMBL/GenBank/DDBJ databases">
        <authorList>
            <person name="Vignale AGUSTIN F."/>
            <person name="Sosa J E."/>
            <person name="Modenutti C."/>
        </authorList>
    </citation>
    <scope>NUCLEOTIDE SEQUENCE [LARGE SCALE GENOMIC DNA]</scope>
</reference>
<proteinExistence type="predicted"/>
<dbReference type="EMBL" id="CAUOFW020005647">
    <property type="protein sequence ID" value="CAK9171099.1"/>
    <property type="molecule type" value="Genomic_DNA"/>
</dbReference>
<comment type="caution">
    <text evidence="1">The sequence shown here is derived from an EMBL/GenBank/DDBJ whole genome shotgun (WGS) entry which is preliminary data.</text>
</comment>
<dbReference type="AlphaFoldDB" id="A0ABC8TPH9"/>
<gene>
    <name evidence="1" type="ORF">ILEXP_LOCUS40629</name>
</gene>
<protein>
    <submittedName>
        <fullName evidence="1">Uncharacterized protein</fullName>
    </submittedName>
</protein>
<dbReference type="Proteomes" id="UP001642360">
    <property type="component" value="Unassembled WGS sequence"/>
</dbReference>
<sequence length="76" mass="8810">MEMEMKMKGSCSIFDMSRVREGLLAVDRIARRFPKNSIQSTPRSFHVKVATFVACAVDRALIFIILGDLEWLFSWR</sequence>